<keyword evidence="1" id="KW-0812">Transmembrane</keyword>
<dbReference type="Proteomes" id="UP001597512">
    <property type="component" value="Unassembled WGS sequence"/>
</dbReference>
<gene>
    <name evidence="2" type="ORF">ACFS25_18270</name>
</gene>
<name>A0ABW6AKI7_9BACT</name>
<evidence type="ECO:0000313" key="3">
    <source>
        <dbReference type="Proteomes" id="UP001597512"/>
    </source>
</evidence>
<reference evidence="3" key="1">
    <citation type="journal article" date="2019" name="Int. J. Syst. Evol. Microbiol.">
        <title>The Global Catalogue of Microorganisms (GCM) 10K type strain sequencing project: providing services to taxonomists for standard genome sequencing and annotation.</title>
        <authorList>
            <consortium name="The Broad Institute Genomics Platform"/>
            <consortium name="The Broad Institute Genome Sequencing Center for Infectious Disease"/>
            <person name="Wu L."/>
            <person name="Ma J."/>
        </authorList>
    </citation>
    <scope>NUCLEOTIDE SEQUENCE [LARGE SCALE GENOMIC DNA]</scope>
    <source>
        <strain evidence="3">KCTC 52490</strain>
    </source>
</reference>
<organism evidence="2 3">
    <name type="scientific">Spirosoma flavum</name>
    <dbReference type="NCBI Taxonomy" id="2048557"/>
    <lineage>
        <taxon>Bacteria</taxon>
        <taxon>Pseudomonadati</taxon>
        <taxon>Bacteroidota</taxon>
        <taxon>Cytophagia</taxon>
        <taxon>Cytophagales</taxon>
        <taxon>Cytophagaceae</taxon>
        <taxon>Spirosoma</taxon>
    </lineage>
</organism>
<feature type="transmembrane region" description="Helical" evidence="1">
    <location>
        <begin position="96"/>
        <end position="120"/>
    </location>
</feature>
<evidence type="ECO:0000256" key="1">
    <source>
        <dbReference type="SAM" id="Phobius"/>
    </source>
</evidence>
<keyword evidence="1" id="KW-0472">Membrane</keyword>
<dbReference type="RefSeq" id="WP_381503901.1">
    <property type="nucleotide sequence ID" value="NZ_JBHUOM010000019.1"/>
</dbReference>
<keyword evidence="3" id="KW-1185">Reference proteome</keyword>
<feature type="transmembrane region" description="Helical" evidence="1">
    <location>
        <begin position="9"/>
        <end position="32"/>
    </location>
</feature>
<evidence type="ECO:0000313" key="2">
    <source>
        <dbReference type="EMBL" id="MFD2935732.1"/>
    </source>
</evidence>
<sequence length="149" mass="16763">METTIPRNILLILLAFLGLGAIGGGFVLIISPTGKLMGMPLSILDRSPFTSFLIPGIILFVVLGLAPCILVFALLKKPACKIAERLNFYTDMHWSWTYSLYVAFALVIWIQVEMAFLHAVHWLHSFYMFFAVALIFVALLPNVRSLYKK</sequence>
<protein>
    <submittedName>
        <fullName evidence="2">Uncharacterized protein</fullName>
    </submittedName>
</protein>
<dbReference type="EMBL" id="JBHUOM010000019">
    <property type="protein sequence ID" value="MFD2935732.1"/>
    <property type="molecule type" value="Genomic_DNA"/>
</dbReference>
<comment type="caution">
    <text evidence="2">The sequence shown here is derived from an EMBL/GenBank/DDBJ whole genome shotgun (WGS) entry which is preliminary data.</text>
</comment>
<accession>A0ABW6AKI7</accession>
<feature type="transmembrane region" description="Helical" evidence="1">
    <location>
        <begin position="126"/>
        <end position="143"/>
    </location>
</feature>
<feature type="transmembrane region" description="Helical" evidence="1">
    <location>
        <begin position="52"/>
        <end position="75"/>
    </location>
</feature>
<keyword evidence="1" id="KW-1133">Transmembrane helix</keyword>
<proteinExistence type="predicted"/>